<keyword evidence="2" id="KW-1185">Reference proteome</keyword>
<organism evidence="1 2">
    <name type="scientific">Chimaeribacter arupi</name>
    <dbReference type="NCBI Taxonomy" id="2060066"/>
    <lineage>
        <taxon>Bacteria</taxon>
        <taxon>Pseudomonadati</taxon>
        <taxon>Pseudomonadota</taxon>
        <taxon>Gammaproteobacteria</taxon>
        <taxon>Enterobacterales</taxon>
        <taxon>Yersiniaceae</taxon>
        <taxon>Chimaeribacter</taxon>
    </lineage>
</organism>
<gene>
    <name evidence="1" type="ORF">CYR34_18000</name>
</gene>
<sequence length="191" mass="22055">MALPIYLWLKNVLSGMDRERINIKRKRVMRGGVINFYERRSLFKREIIMLCTLLFAGVVSAAGPDCSDINRWPTQITANHLPDFGIKSESIIFEKTKTDLLVSGEITKKEAEGLIKREVERSRQLGLSNDPHLFDDIFLSQPIYKQIYRIQFTNNNNQLFRFITTTLASDEECSVSTEAIARIDDELLWPL</sequence>
<evidence type="ECO:0000313" key="1">
    <source>
        <dbReference type="EMBL" id="PLR45196.1"/>
    </source>
</evidence>
<dbReference type="Proteomes" id="UP000234626">
    <property type="component" value="Unassembled WGS sequence"/>
</dbReference>
<accession>A0A2N5EIZ9</accession>
<proteinExistence type="predicted"/>
<comment type="caution">
    <text evidence="1">The sequence shown here is derived from an EMBL/GenBank/DDBJ whole genome shotgun (WGS) entry which is preliminary data.</text>
</comment>
<name>A0A2N5EIZ9_9GAMM</name>
<protein>
    <submittedName>
        <fullName evidence="1">Uncharacterized protein</fullName>
    </submittedName>
</protein>
<dbReference type="AlphaFoldDB" id="A0A2N5EIZ9"/>
<dbReference type="EMBL" id="PJZK01000023">
    <property type="protein sequence ID" value="PLR45196.1"/>
    <property type="molecule type" value="Genomic_DNA"/>
</dbReference>
<reference evidence="1 2" key="1">
    <citation type="submission" date="2017-12" db="EMBL/GenBank/DDBJ databases">
        <title>Characterization of six clinical isolates of Enterochimera gen. nov., a novel genus of the Yersiniaciae family and the three species Enterochimera arupensis sp. nov., Enterochimera coloradensis sp. nov, and Enterochimera californica sp. nov.</title>
        <authorList>
            <person name="Rossi A."/>
            <person name="Fisher M."/>
        </authorList>
    </citation>
    <scope>NUCLEOTIDE SEQUENCE [LARGE SCALE GENOMIC DNA]</scope>
    <source>
        <strain evidence="1 2">2016Iso1</strain>
    </source>
</reference>
<evidence type="ECO:0000313" key="2">
    <source>
        <dbReference type="Proteomes" id="UP000234626"/>
    </source>
</evidence>
<dbReference type="OrthoDB" id="6459416at2"/>
<dbReference type="RefSeq" id="WP_101835817.1">
    <property type="nucleotide sequence ID" value="NZ_PJZK01000023.1"/>
</dbReference>